<sequence>MRPEKADIVSDLSEKLNSSSFMLVTDYQKMKVPQFGELRNRLSPLGGEIHVVKNSFLKRAMATSGLPDVGDQLTGQTAVVTGQADVAPVAKILKSFAAEFKIAALKVGVVDKSVLSTAEVEAIAELPSREVLLAQLLGLLLSPMSGLARLLNEPGASLARLLQAKSEKEAGAPAEAAA</sequence>
<dbReference type="GO" id="GO:1990904">
    <property type="term" value="C:ribonucleoprotein complex"/>
    <property type="evidence" value="ECO:0007669"/>
    <property type="project" value="UniProtKB-KW"/>
</dbReference>
<dbReference type="GO" id="GO:0005840">
    <property type="term" value="C:ribosome"/>
    <property type="evidence" value="ECO:0007669"/>
    <property type="project" value="UniProtKB-KW"/>
</dbReference>
<comment type="similarity">
    <text evidence="2 6">Belongs to the universal ribosomal protein uL10 family.</text>
</comment>
<dbReference type="GO" id="GO:0006412">
    <property type="term" value="P:translation"/>
    <property type="evidence" value="ECO:0007669"/>
    <property type="project" value="UniProtKB-UniRule"/>
</dbReference>
<dbReference type="HAMAP" id="MF_00362">
    <property type="entry name" value="Ribosomal_uL10"/>
    <property type="match status" value="1"/>
</dbReference>
<evidence type="ECO:0000313" key="7">
    <source>
        <dbReference type="EMBL" id="CAA9264368.1"/>
    </source>
</evidence>
<dbReference type="AlphaFoldDB" id="A0A6J4IXF7"/>
<evidence type="ECO:0000256" key="3">
    <source>
        <dbReference type="ARBA" id="ARBA00022980"/>
    </source>
</evidence>
<protein>
    <recommendedName>
        <fullName evidence="5 6">Large ribosomal subunit protein uL10</fullName>
    </recommendedName>
</protein>
<dbReference type="PANTHER" id="PTHR11560">
    <property type="entry name" value="39S RIBOSOMAL PROTEIN L10, MITOCHONDRIAL"/>
    <property type="match status" value="1"/>
</dbReference>
<gene>
    <name evidence="6" type="primary">rplJ</name>
    <name evidence="7" type="ORF">AVDCRST_MAG42-2902</name>
</gene>
<reference evidence="7" key="1">
    <citation type="submission" date="2020-02" db="EMBL/GenBank/DDBJ databases">
        <authorList>
            <person name="Meier V. D."/>
        </authorList>
    </citation>
    <scope>NUCLEOTIDE SEQUENCE</scope>
    <source>
        <strain evidence="7">AVDCRST_MAG42</strain>
    </source>
</reference>
<keyword evidence="4 6" id="KW-0687">Ribonucleoprotein</keyword>
<dbReference type="NCBIfam" id="NF000955">
    <property type="entry name" value="PRK00099.1-1"/>
    <property type="match status" value="1"/>
</dbReference>
<dbReference type="CDD" id="cd05797">
    <property type="entry name" value="Ribosomal_L10"/>
    <property type="match status" value="1"/>
</dbReference>
<keyword evidence="6" id="KW-0699">rRNA-binding</keyword>
<evidence type="ECO:0000256" key="6">
    <source>
        <dbReference type="HAMAP-Rule" id="MF_00362"/>
    </source>
</evidence>
<keyword evidence="3 6" id="KW-0689">Ribosomal protein</keyword>
<proteinExistence type="inferred from homology"/>
<keyword evidence="6" id="KW-0694">RNA-binding</keyword>
<dbReference type="Gene3D" id="6.10.250.290">
    <property type="match status" value="1"/>
</dbReference>
<dbReference type="InterPro" id="IPR047865">
    <property type="entry name" value="Ribosomal_uL10_bac_type"/>
</dbReference>
<dbReference type="Gene3D" id="3.30.70.1730">
    <property type="match status" value="1"/>
</dbReference>
<evidence type="ECO:0000256" key="2">
    <source>
        <dbReference type="ARBA" id="ARBA00008889"/>
    </source>
</evidence>
<evidence type="ECO:0000256" key="5">
    <source>
        <dbReference type="ARBA" id="ARBA00035202"/>
    </source>
</evidence>
<name>A0A6J4IXF7_9BACT</name>
<accession>A0A6J4IXF7</accession>
<evidence type="ECO:0000256" key="4">
    <source>
        <dbReference type="ARBA" id="ARBA00023274"/>
    </source>
</evidence>
<dbReference type="Pfam" id="PF00466">
    <property type="entry name" value="Ribosomal_L10"/>
    <property type="match status" value="1"/>
</dbReference>
<comment type="function">
    <text evidence="1 6">Forms part of the ribosomal stalk, playing a central role in the interaction of the ribosome with GTP-bound translation factors.</text>
</comment>
<dbReference type="EMBL" id="CADCTA010000104">
    <property type="protein sequence ID" value="CAA9264368.1"/>
    <property type="molecule type" value="Genomic_DNA"/>
</dbReference>
<evidence type="ECO:0000256" key="1">
    <source>
        <dbReference type="ARBA" id="ARBA00002633"/>
    </source>
</evidence>
<comment type="subunit">
    <text evidence="6">Part of the ribosomal stalk of the 50S ribosomal subunit. The N-terminus interacts with L11 and the large rRNA to form the base of the stalk. The C-terminus forms an elongated spine to which L12 dimers bind in a sequential fashion forming a multimeric L10(L12)X complex.</text>
</comment>
<dbReference type="GO" id="GO:0070180">
    <property type="term" value="F:large ribosomal subunit rRNA binding"/>
    <property type="evidence" value="ECO:0007669"/>
    <property type="project" value="UniProtKB-UniRule"/>
</dbReference>
<dbReference type="InterPro" id="IPR022973">
    <property type="entry name" value="Ribosomal_uL10_bac"/>
</dbReference>
<organism evidence="7">
    <name type="scientific">uncultured Chthoniobacterales bacterium</name>
    <dbReference type="NCBI Taxonomy" id="1836801"/>
    <lineage>
        <taxon>Bacteria</taxon>
        <taxon>Pseudomonadati</taxon>
        <taxon>Verrucomicrobiota</taxon>
        <taxon>Spartobacteria</taxon>
        <taxon>Chthoniobacterales</taxon>
        <taxon>environmental samples</taxon>
    </lineage>
</organism>
<dbReference type="InterPro" id="IPR043141">
    <property type="entry name" value="Ribosomal_uL10-like_sf"/>
</dbReference>
<dbReference type="InterPro" id="IPR001790">
    <property type="entry name" value="Ribosomal_uL10"/>
</dbReference>
<dbReference type="SUPFAM" id="SSF160369">
    <property type="entry name" value="Ribosomal protein L10-like"/>
    <property type="match status" value="1"/>
</dbReference>